<dbReference type="Proteomes" id="UP000325440">
    <property type="component" value="Unassembled WGS sequence"/>
</dbReference>
<dbReference type="AlphaFoldDB" id="A0A5E4MJ07"/>
<organism evidence="1 2">
    <name type="scientific">Cinara cedri</name>
    <dbReference type="NCBI Taxonomy" id="506608"/>
    <lineage>
        <taxon>Eukaryota</taxon>
        <taxon>Metazoa</taxon>
        <taxon>Ecdysozoa</taxon>
        <taxon>Arthropoda</taxon>
        <taxon>Hexapoda</taxon>
        <taxon>Insecta</taxon>
        <taxon>Pterygota</taxon>
        <taxon>Neoptera</taxon>
        <taxon>Paraneoptera</taxon>
        <taxon>Hemiptera</taxon>
        <taxon>Sternorrhyncha</taxon>
        <taxon>Aphidomorpha</taxon>
        <taxon>Aphidoidea</taxon>
        <taxon>Aphididae</taxon>
        <taxon>Lachninae</taxon>
        <taxon>Cinara</taxon>
    </lineage>
</organism>
<evidence type="ECO:0000313" key="1">
    <source>
        <dbReference type="EMBL" id="VVC32215.1"/>
    </source>
</evidence>
<dbReference type="EMBL" id="CABPRJ010000954">
    <property type="protein sequence ID" value="VVC32215.1"/>
    <property type="molecule type" value="Genomic_DNA"/>
</dbReference>
<name>A0A5E4MJ07_9HEMI</name>
<proteinExistence type="predicted"/>
<sequence>MGNYVKEAFGKYVTKQLSQCNRVVIEAEFHLPVYDVERARQYCIWKGEKILQNNLVAILTLSPSPVSIAEHIRQYE</sequence>
<protein>
    <submittedName>
        <fullName evidence="1">Uncharacterized protein</fullName>
    </submittedName>
</protein>
<gene>
    <name evidence="1" type="ORF">CINCED_3A022853</name>
</gene>
<reference evidence="1 2" key="1">
    <citation type="submission" date="2019-08" db="EMBL/GenBank/DDBJ databases">
        <authorList>
            <person name="Alioto T."/>
            <person name="Alioto T."/>
            <person name="Gomez Garrido J."/>
        </authorList>
    </citation>
    <scope>NUCLEOTIDE SEQUENCE [LARGE SCALE GENOMIC DNA]</scope>
</reference>
<evidence type="ECO:0000313" key="2">
    <source>
        <dbReference type="Proteomes" id="UP000325440"/>
    </source>
</evidence>
<accession>A0A5E4MJ07</accession>
<keyword evidence="2" id="KW-1185">Reference proteome</keyword>